<protein>
    <submittedName>
        <fullName evidence="5">FAD/NAD(P)-binding domain-containing protein</fullName>
    </submittedName>
</protein>
<dbReference type="InterPro" id="IPR050346">
    <property type="entry name" value="FMO-like"/>
</dbReference>
<accession>A0A2I2G3M7</accession>
<dbReference type="GO" id="GO:0050660">
    <property type="term" value="F:flavin adenine dinucleotide binding"/>
    <property type="evidence" value="ECO:0007669"/>
    <property type="project" value="InterPro"/>
</dbReference>
<comment type="caution">
    <text evidence="5">The sequence shown here is derived from an EMBL/GenBank/DDBJ whole genome shotgun (WGS) entry which is preliminary data.</text>
</comment>
<dbReference type="GO" id="GO:0050661">
    <property type="term" value="F:NADP binding"/>
    <property type="evidence" value="ECO:0007669"/>
    <property type="project" value="InterPro"/>
</dbReference>
<dbReference type="Pfam" id="PF07992">
    <property type="entry name" value="Pyr_redox_2"/>
    <property type="match status" value="1"/>
</dbReference>
<dbReference type="PANTHER" id="PTHR23023">
    <property type="entry name" value="DIMETHYLANILINE MONOOXYGENASE"/>
    <property type="match status" value="1"/>
</dbReference>
<organism evidence="5 6">
    <name type="scientific">Aspergillus steynii IBT 23096</name>
    <dbReference type="NCBI Taxonomy" id="1392250"/>
    <lineage>
        <taxon>Eukaryota</taxon>
        <taxon>Fungi</taxon>
        <taxon>Dikarya</taxon>
        <taxon>Ascomycota</taxon>
        <taxon>Pezizomycotina</taxon>
        <taxon>Eurotiomycetes</taxon>
        <taxon>Eurotiomycetidae</taxon>
        <taxon>Eurotiales</taxon>
        <taxon>Aspergillaceae</taxon>
        <taxon>Aspergillus</taxon>
        <taxon>Aspergillus subgen. Circumdati</taxon>
    </lineage>
</organism>
<dbReference type="RefSeq" id="XP_024702784.1">
    <property type="nucleotide sequence ID" value="XM_024854768.1"/>
</dbReference>
<dbReference type="SUPFAM" id="SSF51905">
    <property type="entry name" value="FAD/NAD(P)-binding domain"/>
    <property type="match status" value="2"/>
</dbReference>
<dbReference type="Gene3D" id="3.50.50.60">
    <property type="entry name" value="FAD/NAD(P)-binding domain"/>
    <property type="match status" value="2"/>
</dbReference>
<gene>
    <name evidence="5" type="ORF">P170DRAFT_510315</name>
</gene>
<dbReference type="InterPro" id="IPR000960">
    <property type="entry name" value="Flavin_mOase"/>
</dbReference>
<dbReference type="GO" id="GO:0016491">
    <property type="term" value="F:oxidoreductase activity"/>
    <property type="evidence" value="ECO:0007669"/>
    <property type="project" value="UniProtKB-KW"/>
</dbReference>
<dbReference type="GeneID" id="36562474"/>
<proteinExistence type="predicted"/>
<sequence length="489" mass="55114">MVRAGEVKKVAIVGAGPAGAIAVDAFAQEKAFDVIRVFERREKAGGCWLYDDEQPPPLTDLDALAYRTADKPLDIPDALPRSVPRSSLPRFTDTPVYPALEANIDASIMSFSQEPIPVVRSEASVKVHGPDTPFRHHTVIQKYIEGLLDRNGYQHWVEYNTTVERAEKTDGKWTLTLRRGARDANEDYWWQEEFDALVVASGHYSVPYVPNTPGLKEFATRYPGSVEHTKAFRHPEKYQNKRVVTVGASVSAADTAFSLVDIAQTPVHAVVRGKYNGYFGDEAFKHPKIQRHTPIKRIDSDDGQRTVFFEDGTSLSDVDHLILGTGYSWTLPFLPQIPVRNNRVPDLYLHIFHLQDPTLAFIGAVAAGFTFKVFEWQSVLAARVLAGQATLPPLEQQHKWELDRVQKRGDGVAFTLISPDFEDYFETLRTMAGTPVATEPGRRLPVFDRKWVETFASSHQRRIKLWKRANETARARLDQTARDPRPAKL</sequence>
<dbReference type="OrthoDB" id="66881at2759"/>
<dbReference type="Proteomes" id="UP000234275">
    <property type="component" value="Unassembled WGS sequence"/>
</dbReference>
<evidence type="ECO:0000256" key="2">
    <source>
        <dbReference type="ARBA" id="ARBA00022827"/>
    </source>
</evidence>
<evidence type="ECO:0000256" key="1">
    <source>
        <dbReference type="ARBA" id="ARBA00022630"/>
    </source>
</evidence>
<evidence type="ECO:0000313" key="5">
    <source>
        <dbReference type="EMBL" id="PLB47482.1"/>
    </source>
</evidence>
<keyword evidence="2" id="KW-0274">FAD</keyword>
<evidence type="ECO:0000256" key="3">
    <source>
        <dbReference type="ARBA" id="ARBA00023002"/>
    </source>
</evidence>
<keyword evidence="3" id="KW-0560">Oxidoreductase</keyword>
<dbReference type="AlphaFoldDB" id="A0A2I2G3M7"/>
<dbReference type="InterPro" id="IPR036188">
    <property type="entry name" value="FAD/NAD-bd_sf"/>
</dbReference>
<name>A0A2I2G3M7_9EURO</name>
<dbReference type="EMBL" id="MSFO01000005">
    <property type="protein sequence ID" value="PLB47482.1"/>
    <property type="molecule type" value="Genomic_DNA"/>
</dbReference>
<dbReference type="VEuPathDB" id="FungiDB:P170DRAFT_510315"/>
<keyword evidence="6" id="KW-1185">Reference proteome</keyword>
<dbReference type="PRINTS" id="PR00419">
    <property type="entry name" value="ADXRDTASE"/>
</dbReference>
<reference evidence="5 6" key="1">
    <citation type="submission" date="2016-12" db="EMBL/GenBank/DDBJ databases">
        <title>The genomes of Aspergillus section Nigri reveals drivers in fungal speciation.</title>
        <authorList>
            <consortium name="DOE Joint Genome Institute"/>
            <person name="Vesth T.C."/>
            <person name="Nybo J."/>
            <person name="Theobald S."/>
            <person name="Brandl J."/>
            <person name="Frisvad J.C."/>
            <person name="Nielsen K.F."/>
            <person name="Lyhne E.K."/>
            <person name="Kogle M.E."/>
            <person name="Kuo A."/>
            <person name="Riley R."/>
            <person name="Clum A."/>
            <person name="Nolan M."/>
            <person name="Lipzen A."/>
            <person name="Salamov A."/>
            <person name="Henrissat B."/>
            <person name="Wiebenga A."/>
            <person name="De Vries R.P."/>
            <person name="Grigoriev I.V."/>
            <person name="Mortensen U.H."/>
            <person name="Andersen M.R."/>
            <person name="Baker S.E."/>
        </authorList>
    </citation>
    <scope>NUCLEOTIDE SEQUENCE [LARGE SCALE GENOMIC DNA]</scope>
    <source>
        <strain evidence="5 6">IBT 23096</strain>
    </source>
</reference>
<feature type="domain" description="FAD/NAD(P)-binding" evidence="4">
    <location>
        <begin position="8"/>
        <end position="328"/>
    </location>
</feature>
<dbReference type="STRING" id="1392250.A0A2I2G3M7"/>
<dbReference type="PIRSF" id="PIRSF000332">
    <property type="entry name" value="FMO"/>
    <property type="match status" value="1"/>
</dbReference>
<dbReference type="InterPro" id="IPR023753">
    <property type="entry name" value="FAD/NAD-binding_dom"/>
</dbReference>
<evidence type="ECO:0000259" key="4">
    <source>
        <dbReference type="Pfam" id="PF07992"/>
    </source>
</evidence>
<evidence type="ECO:0000313" key="6">
    <source>
        <dbReference type="Proteomes" id="UP000234275"/>
    </source>
</evidence>
<keyword evidence="1" id="KW-0285">Flavoprotein</keyword>